<proteinExistence type="predicted"/>
<dbReference type="AlphaFoldDB" id="A0A1X7ANT8"/>
<dbReference type="PANTHER" id="PTHR38605:SF1">
    <property type="entry name" value="ATPASE"/>
    <property type="match status" value="1"/>
</dbReference>
<dbReference type="PANTHER" id="PTHR38605">
    <property type="entry name" value="ATPASE-RELATED"/>
    <property type="match status" value="1"/>
</dbReference>
<dbReference type="EMBL" id="FWPT01000009">
    <property type="protein sequence ID" value="SMA49792.1"/>
    <property type="molecule type" value="Genomic_DNA"/>
</dbReference>
<organism evidence="1 2">
    <name type="scientific">Parendozoicomonas haliclonae</name>
    <dbReference type="NCBI Taxonomy" id="1960125"/>
    <lineage>
        <taxon>Bacteria</taxon>
        <taxon>Pseudomonadati</taxon>
        <taxon>Pseudomonadota</taxon>
        <taxon>Gammaproteobacteria</taxon>
        <taxon>Oceanospirillales</taxon>
        <taxon>Endozoicomonadaceae</taxon>
        <taxon>Parendozoicomonas</taxon>
    </lineage>
</organism>
<evidence type="ECO:0008006" key="3">
    <source>
        <dbReference type="Google" id="ProtNLM"/>
    </source>
</evidence>
<dbReference type="Proteomes" id="UP000196573">
    <property type="component" value="Unassembled WGS sequence"/>
</dbReference>
<name>A0A1X7ANT8_9GAMM</name>
<accession>A0A1X7ANT8</accession>
<reference evidence="1 2" key="1">
    <citation type="submission" date="2017-03" db="EMBL/GenBank/DDBJ databases">
        <authorList>
            <person name="Afonso C.L."/>
            <person name="Miller P.J."/>
            <person name="Scott M.A."/>
            <person name="Spackman E."/>
            <person name="Goraichik I."/>
            <person name="Dimitrov K.M."/>
            <person name="Suarez D.L."/>
            <person name="Swayne D.E."/>
        </authorList>
    </citation>
    <scope>NUCLEOTIDE SEQUENCE [LARGE SCALE GENOMIC DNA]</scope>
    <source>
        <strain evidence="1">SB41UT1</strain>
    </source>
</reference>
<evidence type="ECO:0000313" key="1">
    <source>
        <dbReference type="EMBL" id="SMA49792.1"/>
    </source>
</evidence>
<sequence length="471" mass="54060">METFRSAIESLSRHTQDLARRSADLNLRLAVTGLSGAGKTAFITGLVHQLTHGSSAEKLPLWEVCRQQRLLGTRKEMQPNLDIASFDLTGALASLSANPPQWPASTRTISEMRLAIRFRPKQGLRARVTETATLYLDIVDYPGEWLLDLPMLRLTFREWCQQQKQRLQVFQQSKLWPQFQESLHALNLEEAANEQQLKDVAASYQQLLKDLVLEQGFYQAQPGRMLLPGELEGTPLLTFFPLLTDKDLESLEDSHKDSTYQVLKRRYQEYVNKVVKPFYKDHFAHFDRQVVLVDCLTALNRGRAQFEDMTQALNNILESFQFGKSNFLRRLFAPRIDKLLIAASKVDHVTTDQQPNLLNLLTDVLRHSRHYAGFDGCEVETMAISAIRATRAGVLEKDGERYPVIQGYSLADNQQLTVYPGQVPRQLPDNNFWEEQGFEFTSYRPRDLPEQGMDHIRLDHLLEYLLGDKLV</sequence>
<dbReference type="InterPro" id="IPR007413">
    <property type="entry name" value="YcjX-like"/>
</dbReference>
<protein>
    <recommendedName>
        <fullName evidence="3">YcjX family protein</fullName>
    </recommendedName>
</protein>
<gene>
    <name evidence="1" type="ORF">EHSB41UT_03581</name>
</gene>
<dbReference type="RefSeq" id="WP_087112246.1">
    <property type="nucleotide sequence ID" value="NZ_CBCSCN010000011.1"/>
</dbReference>
<dbReference type="PIRSF" id="PIRSF019381">
    <property type="entry name" value="YcjX"/>
    <property type="match status" value="1"/>
</dbReference>
<keyword evidence="2" id="KW-1185">Reference proteome</keyword>
<dbReference type="OrthoDB" id="9777645at2"/>
<dbReference type="Pfam" id="PF04317">
    <property type="entry name" value="DUF463"/>
    <property type="match status" value="1"/>
</dbReference>
<evidence type="ECO:0000313" key="2">
    <source>
        <dbReference type="Proteomes" id="UP000196573"/>
    </source>
</evidence>